<dbReference type="InterPro" id="IPR051506">
    <property type="entry name" value="ATOS_Transcription_Regulators"/>
</dbReference>
<reference evidence="3 4" key="1">
    <citation type="journal article" date="2021" name="Commun. Biol.">
        <title>The genome of Shorea leprosula (Dipterocarpaceae) highlights the ecological relevance of drought in aseasonal tropical rainforests.</title>
        <authorList>
            <person name="Ng K.K.S."/>
            <person name="Kobayashi M.J."/>
            <person name="Fawcett J.A."/>
            <person name="Hatakeyama M."/>
            <person name="Paape T."/>
            <person name="Ng C.H."/>
            <person name="Ang C.C."/>
            <person name="Tnah L.H."/>
            <person name="Lee C.T."/>
            <person name="Nishiyama T."/>
            <person name="Sese J."/>
            <person name="O'Brien M.J."/>
            <person name="Copetti D."/>
            <person name="Mohd Noor M.I."/>
            <person name="Ong R.C."/>
            <person name="Putra M."/>
            <person name="Sireger I.Z."/>
            <person name="Indrioko S."/>
            <person name="Kosugi Y."/>
            <person name="Izuno A."/>
            <person name="Isagi Y."/>
            <person name="Lee S.L."/>
            <person name="Shimizu K.K."/>
        </authorList>
    </citation>
    <scope>NUCLEOTIDE SEQUENCE [LARGE SCALE GENOMIC DNA]</scope>
    <source>
        <strain evidence="3">214</strain>
    </source>
</reference>
<dbReference type="SMART" id="SM01177">
    <property type="entry name" value="DUF4210"/>
    <property type="match status" value="1"/>
</dbReference>
<evidence type="ECO:0000313" key="3">
    <source>
        <dbReference type="EMBL" id="GKV36349.1"/>
    </source>
</evidence>
<gene>
    <name evidence="3" type="ORF">SLEP1_g44490</name>
</gene>
<organism evidence="3 4">
    <name type="scientific">Rubroshorea leprosula</name>
    <dbReference type="NCBI Taxonomy" id="152421"/>
    <lineage>
        <taxon>Eukaryota</taxon>
        <taxon>Viridiplantae</taxon>
        <taxon>Streptophyta</taxon>
        <taxon>Embryophyta</taxon>
        <taxon>Tracheophyta</taxon>
        <taxon>Spermatophyta</taxon>
        <taxon>Magnoliopsida</taxon>
        <taxon>eudicotyledons</taxon>
        <taxon>Gunneridae</taxon>
        <taxon>Pentapetalae</taxon>
        <taxon>rosids</taxon>
        <taxon>malvids</taxon>
        <taxon>Malvales</taxon>
        <taxon>Dipterocarpaceae</taxon>
        <taxon>Rubroshorea</taxon>
    </lineage>
</organism>
<dbReference type="PANTHER" id="PTHR13199">
    <property type="entry name" value="GH03947P"/>
    <property type="match status" value="1"/>
</dbReference>
<accession>A0AAV5LGB6</accession>
<feature type="region of interest" description="Disordered" evidence="1">
    <location>
        <begin position="599"/>
        <end position="619"/>
    </location>
</feature>
<evidence type="ECO:0000259" key="2">
    <source>
        <dbReference type="SMART" id="SM01177"/>
    </source>
</evidence>
<dbReference type="Pfam" id="PF13889">
    <property type="entry name" value="Chromosome_seg"/>
    <property type="match status" value="1"/>
</dbReference>
<feature type="compositionally biased region" description="Polar residues" evidence="1">
    <location>
        <begin position="125"/>
        <end position="144"/>
    </location>
</feature>
<feature type="region of interest" description="Disordered" evidence="1">
    <location>
        <begin position="123"/>
        <end position="144"/>
    </location>
</feature>
<feature type="domain" description="Atos-like conserved" evidence="2">
    <location>
        <begin position="394"/>
        <end position="453"/>
    </location>
</feature>
<dbReference type="Proteomes" id="UP001054252">
    <property type="component" value="Unassembled WGS sequence"/>
</dbReference>
<evidence type="ECO:0000313" key="4">
    <source>
        <dbReference type="Proteomes" id="UP001054252"/>
    </source>
</evidence>
<sequence length="728" mass="80925">MGLPQVSSNGIAEEVVASLSTFVHHPPGLSGVSSCDLTRMHGGNVGNQMLVDLPKSKFGDLQRKTIGEQLKDPDTLNMHKDVRPNIQRLKIGIMEKNGQNIQALVPRIMHFETRNCMHSPDDIFNGNQNSSTVAPNRGSTSETNGSLIRKRLLSPLNGMLHCNQFDGNAFDIGHRIYPSDFGGENGKCSISLSQEHKKAHIGNSSVLNPPVQSTSCFPEWSKSPEDCCQANSVLFNDGPLLENEIVQPQSHFSFSSGLNHSAETTKERYQSQAIMIPAKKAASPPLSPLGPNFTERMNSAGECRETAEELDDVCMTFKDMENSLNGTIPDQKDKDFRFSGTLMHDFENLKKKFDMCRPEFTTYIAQNEGQDVNLTPKNSKLVRSLSGVPDRRSLVGSFEESLLSGRLVSAKINQRIDGFLAVLNITGGDFSPKLQKLPFGVTSVDGDNYLLYYSSIVLSRHASRNKNSSPKTKRSLSMDDSPTEKSRLCVPVKGRIQLVLSNPEKTPIHTFICNYDLSDMPAGTKTFLRQRIILVSCGDANISGRCHKGFEEMNDAKESSIQNISHLSSLSHNCYDRNDVHNMKCMEIEGSSLILPQANQSSSLNSSEHKRLGENNSPSNLCLLKQRKSVHNSSKVNENSTGAGVLRYALQLRFLCPFPKKCSKSFQRCNSDPLSTPARRMDIGGERRFYLYSDMRVVFPQRQSDTDEGQLRVEYDFPSNPKYFDISS</sequence>
<name>A0AAV5LGB6_9ROSI</name>
<evidence type="ECO:0000256" key="1">
    <source>
        <dbReference type="SAM" id="MobiDB-lite"/>
    </source>
</evidence>
<proteinExistence type="predicted"/>
<comment type="caution">
    <text evidence="3">The sequence shown here is derived from an EMBL/GenBank/DDBJ whole genome shotgun (WGS) entry which is preliminary data.</text>
</comment>
<dbReference type="PANTHER" id="PTHR13199:SF11">
    <property type="entry name" value="PROTEIN ATOSSA"/>
    <property type="match status" value="1"/>
</dbReference>
<dbReference type="InterPro" id="IPR025261">
    <property type="entry name" value="Atos-like_cons_dom"/>
</dbReference>
<dbReference type="InterPro" id="IPR033473">
    <property type="entry name" value="Atos-like_C"/>
</dbReference>
<protein>
    <recommendedName>
        <fullName evidence="2">Atos-like conserved domain-containing protein</fullName>
    </recommendedName>
</protein>
<feature type="region of interest" description="Disordered" evidence="1">
    <location>
        <begin position="463"/>
        <end position="485"/>
    </location>
</feature>
<keyword evidence="4" id="KW-1185">Reference proteome</keyword>
<dbReference type="AlphaFoldDB" id="A0AAV5LGB6"/>
<dbReference type="EMBL" id="BPVZ01000116">
    <property type="protein sequence ID" value="GKV36349.1"/>
    <property type="molecule type" value="Genomic_DNA"/>
</dbReference>